<evidence type="ECO:0008006" key="4">
    <source>
        <dbReference type="Google" id="ProtNLM"/>
    </source>
</evidence>
<accession>A0ABU4VLU0</accession>
<dbReference type="RefSeq" id="WP_319954061.1">
    <property type="nucleotide sequence ID" value="NZ_JAXAVX010000004.1"/>
</dbReference>
<keyword evidence="1" id="KW-0472">Membrane</keyword>
<feature type="transmembrane region" description="Helical" evidence="1">
    <location>
        <begin position="164"/>
        <end position="183"/>
    </location>
</feature>
<dbReference type="Proteomes" id="UP001277761">
    <property type="component" value="Unassembled WGS sequence"/>
</dbReference>
<reference evidence="2 3" key="1">
    <citation type="submission" date="2023-11" db="EMBL/GenBank/DDBJ databases">
        <authorList>
            <person name="Xu M."/>
            <person name="Jiang T."/>
        </authorList>
    </citation>
    <scope>NUCLEOTIDE SEQUENCE [LARGE SCALE GENOMIC DNA]</scope>
    <source>
        <strain evidence="2 3">SD</strain>
    </source>
</reference>
<evidence type="ECO:0000313" key="3">
    <source>
        <dbReference type="Proteomes" id="UP001277761"/>
    </source>
</evidence>
<proteinExistence type="predicted"/>
<feature type="transmembrane region" description="Helical" evidence="1">
    <location>
        <begin position="37"/>
        <end position="55"/>
    </location>
</feature>
<dbReference type="EMBL" id="JAXAVX010000004">
    <property type="protein sequence ID" value="MDX8151906.1"/>
    <property type="molecule type" value="Genomic_DNA"/>
</dbReference>
<feature type="transmembrane region" description="Helical" evidence="1">
    <location>
        <begin position="308"/>
        <end position="325"/>
    </location>
</feature>
<feature type="transmembrane region" description="Helical" evidence="1">
    <location>
        <begin position="129"/>
        <end position="152"/>
    </location>
</feature>
<sequence length="365" mass="39180">MEDLDAQLAAYERRFRRAGLPLLTEDYSAAQDVFNRAFPLLALVFVAELLGALNLDWSPWANVATILGAVAFAVAGVAVVNRIRGRRALAVPEDLGRAELGGFVLIPALLPAIFNGQVTSALVTAGANLALLALVALTFGFGLGSIVLWAVRRLAGQLALSLNLLARAIPLLLLFAIVLFINTEMWQVFAGMRDASLIAVALLIAVVATTFLGARIPREVELLEREVLGEDDETPPLRRAQRINVGLVLLVSHGLQAIVVTLAVAGFFVAFGMLVIEREVQESWTGTGGDQLFATTVLGVPLRLTLELVHVAVAIGLVSGLYYAISVLMDGGYREEFLGELTGDLRRTFAARAEYLALRERAIGV</sequence>
<comment type="caution">
    <text evidence="2">The sequence shown here is derived from an EMBL/GenBank/DDBJ whole genome shotgun (WGS) entry which is preliminary data.</text>
</comment>
<feature type="transmembrane region" description="Helical" evidence="1">
    <location>
        <begin position="247"/>
        <end position="276"/>
    </location>
</feature>
<keyword evidence="3" id="KW-1185">Reference proteome</keyword>
<evidence type="ECO:0000256" key="1">
    <source>
        <dbReference type="SAM" id="Phobius"/>
    </source>
</evidence>
<keyword evidence="1" id="KW-1133">Transmembrane helix</keyword>
<evidence type="ECO:0000313" key="2">
    <source>
        <dbReference type="EMBL" id="MDX8151906.1"/>
    </source>
</evidence>
<name>A0ABU4VLU0_9ACTN</name>
<keyword evidence="1" id="KW-0812">Transmembrane</keyword>
<feature type="transmembrane region" description="Helical" evidence="1">
    <location>
        <begin position="195"/>
        <end position="214"/>
    </location>
</feature>
<gene>
    <name evidence="2" type="ORF">SK069_09910</name>
</gene>
<protein>
    <recommendedName>
        <fullName evidence="4">ABC transporter permease</fullName>
    </recommendedName>
</protein>
<feature type="transmembrane region" description="Helical" evidence="1">
    <location>
        <begin position="100"/>
        <end position="123"/>
    </location>
</feature>
<feature type="transmembrane region" description="Helical" evidence="1">
    <location>
        <begin position="61"/>
        <end position="80"/>
    </location>
</feature>
<organism evidence="2 3">
    <name type="scientific">Patulibacter brassicae</name>
    <dbReference type="NCBI Taxonomy" id="1705717"/>
    <lineage>
        <taxon>Bacteria</taxon>
        <taxon>Bacillati</taxon>
        <taxon>Actinomycetota</taxon>
        <taxon>Thermoleophilia</taxon>
        <taxon>Solirubrobacterales</taxon>
        <taxon>Patulibacteraceae</taxon>
        <taxon>Patulibacter</taxon>
    </lineage>
</organism>